<dbReference type="Proteomes" id="UP000632498">
    <property type="component" value="Unassembled WGS sequence"/>
</dbReference>
<gene>
    <name evidence="2" type="ORF">GCM10011332_07300</name>
</gene>
<evidence type="ECO:0000313" key="3">
    <source>
        <dbReference type="Proteomes" id="UP000632498"/>
    </source>
</evidence>
<accession>A0A917F8W5</accession>
<organism evidence="2 3">
    <name type="scientific">Terasakiella brassicae</name>
    <dbReference type="NCBI Taxonomy" id="1634917"/>
    <lineage>
        <taxon>Bacteria</taxon>
        <taxon>Pseudomonadati</taxon>
        <taxon>Pseudomonadota</taxon>
        <taxon>Alphaproteobacteria</taxon>
        <taxon>Rhodospirillales</taxon>
        <taxon>Terasakiellaceae</taxon>
        <taxon>Terasakiella</taxon>
    </lineage>
</organism>
<evidence type="ECO:0000313" key="2">
    <source>
        <dbReference type="EMBL" id="GGF56357.1"/>
    </source>
</evidence>
<evidence type="ECO:0008006" key="4">
    <source>
        <dbReference type="Google" id="ProtNLM"/>
    </source>
</evidence>
<dbReference type="RefSeq" id="WP_188661728.1">
    <property type="nucleotide sequence ID" value="NZ_BMHV01000004.1"/>
</dbReference>
<sequence>MEMSERVNELIYICERMIEILQKENDALDAQNPKVLAETVTEKDKLSRLYERHTRGIQRDVNGFAAVDEDVRATLKELSQEMDKLIAHNARMLKLNIDTNRRVLLKFADVAKQMTPHSGTYAKDANVGTRGEATSPISLNETL</sequence>
<feature type="region of interest" description="Disordered" evidence="1">
    <location>
        <begin position="118"/>
        <end position="143"/>
    </location>
</feature>
<dbReference type="AlphaFoldDB" id="A0A917F8W5"/>
<reference evidence="2" key="1">
    <citation type="journal article" date="2014" name="Int. J. Syst. Evol. Microbiol.">
        <title>Complete genome sequence of Corynebacterium casei LMG S-19264T (=DSM 44701T), isolated from a smear-ripened cheese.</title>
        <authorList>
            <consortium name="US DOE Joint Genome Institute (JGI-PGF)"/>
            <person name="Walter F."/>
            <person name="Albersmeier A."/>
            <person name="Kalinowski J."/>
            <person name="Ruckert C."/>
        </authorList>
    </citation>
    <scope>NUCLEOTIDE SEQUENCE</scope>
    <source>
        <strain evidence="2">CGMCC 1.15254</strain>
    </source>
</reference>
<keyword evidence="3" id="KW-1185">Reference proteome</keyword>
<evidence type="ECO:0000256" key="1">
    <source>
        <dbReference type="SAM" id="MobiDB-lite"/>
    </source>
</evidence>
<proteinExistence type="predicted"/>
<reference evidence="2" key="2">
    <citation type="submission" date="2020-09" db="EMBL/GenBank/DDBJ databases">
        <authorList>
            <person name="Sun Q."/>
            <person name="Zhou Y."/>
        </authorList>
    </citation>
    <scope>NUCLEOTIDE SEQUENCE</scope>
    <source>
        <strain evidence="2">CGMCC 1.15254</strain>
    </source>
</reference>
<comment type="caution">
    <text evidence="2">The sequence shown here is derived from an EMBL/GenBank/DDBJ whole genome shotgun (WGS) entry which is preliminary data.</text>
</comment>
<protein>
    <recommendedName>
        <fullName evidence="4">Flagellar protein FlgN</fullName>
    </recommendedName>
</protein>
<name>A0A917F8W5_9PROT</name>
<dbReference type="EMBL" id="BMHV01000004">
    <property type="protein sequence ID" value="GGF56357.1"/>
    <property type="molecule type" value="Genomic_DNA"/>
</dbReference>